<dbReference type="EMBL" id="JAVHJM010000004">
    <property type="protein sequence ID" value="KAK6514818.1"/>
    <property type="molecule type" value="Genomic_DNA"/>
</dbReference>
<organism evidence="1 2">
    <name type="scientific">Arthrobotrys conoides</name>
    <dbReference type="NCBI Taxonomy" id="74498"/>
    <lineage>
        <taxon>Eukaryota</taxon>
        <taxon>Fungi</taxon>
        <taxon>Dikarya</taxon>
        <taxon>Ascomycota</taxon>
        <taxon>Pezizomycotina</taxon>
        <taxon>Orbiliomycetes</taxon>
        <taxon>Orbiliales</taxon>
        <taxon>Orbiliaceae</taxon>
        <taxon>Arthrobotrys</taxon>
    </lineage>
</organism>
<name>A0AAN8NWY7_9PEZI</name>
<protein>
    <submittedName>
        <fullName evidence="1">Uncharacterized protein</fullName>
    </submittedName>
</protein>
<dbReference type="AlphaFoldDB" id="A0AAN8NWY7"/>
<dbReference type="Proteomes" id="UP001307849">
    <property type="component" value="Unassembled WGS sequence"/>
</dbReference>
<sequence>MQHGRPSTLHNEPRIRTPQVINDGIVEWISDDPDTLLYLGKENTKQYHLAFLVDIAVIRCHRRLSHMLERMPFPTHRVVDGAEYPIMRIMIEPDEDIGILPLLLHIVHKKPEVPKPITFERLKAFAGFARKYQLGDAAEELVTFWVRALIGEDESRVMEPGFEGWLFIADTFPGVDYSSRIIEKLSLELSKEICQQEGAKGFQRWPQPVNGSSDASSMTQIKDEDIPSCIFAHIIQERKRYLFHWTRQVTAFRQNIGSRKLTKSTQLALEKSLKTLGLAEMFLSNPVSTSLTWPVWMFSEKVQRITARGLKNELQDLKIQVKDVSSYMSGYKILDILGPQYAKLLKCRKRAQGIDVETEEGSNKRRKQTA</sequence>
<accession>A0AAN8NWY7</accession>
<evidence type="ECO:0000313" key="2">
    <source>
        <dbReference type="Proteomes" id="UP001307849"/>
    </source>
</evidence>
<reference evidence="1 2" key="1">
    <citation type="submission" date="2019-10" db="EMBL/GenBank/DDBJ databases">
        <authorList>
            <person name="Palmer J.M."/>
        </authorList>
    </citation>
    <scope>NUCLEOTIDE SEQUENCE [LARGE SCALE GENOMIC DNA]</scope>
    <source>
        <strain evidence="1 2">TWF506</strain>
    </source>
</reference>
<comment type="caution">
    <text evidence="1">The sequence shown here is derived from an EMBL/GenBank/DDBJ whole genome shotgun (WGS) entry which is preliminary data.</text>
</comment>
<proteinExistence type="predicted"/>
<keyword evidence="2" id="KW-1185">Reference proteome</keyword>
<evidence type="ECO:0000313" key="1">
    <source>
        <dbReference type="EMBL" id="KAK6514818.1"/>
    </source>
</evidence>
<gene>
    <name evidence="1" type="ORF">TWF506_007180</name>
</gene>